<evidence type="ECO:0000313" key="3">
    <source>
        <dbReference type="EMBL" id="MFC1417713.1"/>
    </source>
</evidence>
<dbReference type="EMBL" id="JBHFAB010000008">
    <property type="protein sequence ID" value="MFC1417713.1"/>
    <property type="molecule type" value="Genomic_DNA"/>
</dbReference>
<dbReference type="InterPro" id="IPR050447">
    <property type="entry name" value="Erg6_SMT_methyltransf"/>
</dbReference>
<feature type="domain" description="Methyltransferase type 11" evidence="2">
    <location>
        <begin position="57"/>
        <end position="153"/>
    </location>
</feature>
<reference evidence="3 4" key="1">
    <citation type="submission" date="2024-09" db="EMBL/GenBank/DDBJ databases">
        <authorList>
            <person name="Lee S.D."/>
        </authorList>
    </citation>
    <scope>NUCLEOTIDE SEQUENCE [LARGE SCALE GENOMIC DNA]</scope>
    <source>
        <strain evidence="3 4">N8-3</strain>
    </source>
</reference>
<accession>A0ABV6VVP1</accession>
<comment type="caution">
    <text evidence="3">The sequence shown here is derived from an EMBL/GenBank/DDBJ whole genome shotgun (WGS) entry which is preliminary data.</text>
</comment>
<name>A0ABV6VVP1_9ACTN</name>
<dbReference type="PANTHER" id="PTHR44068">
    <property type="entry name" value="ZGC:194242"/>
    <property type="match status" value="1"/>
</dbReference>
<dbReference type="Pfam" id="PF08241">
    <property type="entry name" value="Methyltransf_11"/>
    <property type="match status" value="1"/>
</dbReference>
<dbReference type="CDD" id="cd02440">
    <property type="entry name" value="AdoMet_MTases"/>
    <property type="match status" value="1"/>
</dbReference>
<dbReference type="GO" id="GO:0032259">
    <property type="term" value="P:methylation"/>
    <property type="evidence" value="ECO:0007669"/>
    <property type="project" value="UniProtKB-KW"/>
</dbReference>
<protein>
    <submittedName>
        <fullName evidence="3">Class I SAM-dependent methyltransferase</fullName>
        <ecNumber evidence="3">2.1.1.-</ecNumber>
    </submittedName>
</protein>
<sequence length="271" mass="28495">MTNPPPADPQTLKSCCATAYQSDAVAAILGDSYHPGGLTLTRRLARALALGPGTRVLDVASGPGTTALTLAAEFGCEVVGLDLGEESVARARQAAEQAHLADRVTFHTGDAEQLPFPDASFDAVLCECAFCTFPDKATAAREIARVLRPGGQVGITDITITPGALPTELTELAGWVACLADARPLQEYAALLTTAGLRPTRTERHDDALRRMVEQVEARLRAYRMTARTGPALTGVDIDRALALTAQAARAVADGTAGYALLTAQKPMETR</sequence>
<organism evidence="3 4">
    <name type="scientific">Streptacidiphilus cavernicola</name>
    <dbReference type="NCBI Taxonomy" id="3342716"/>
    <lineage>
        <taxon>Bacteria</taxon>
        <taxon>Bacillati</taxon>
        <taxon>Actinomycetota</taxon>
        <taxon>Actinomycetes</taxon>
        <taxon>Kitasatosporales</taxon>
        <taxon>Streptomycetaceae</taxon>
        <taxon>Streptacidiphilus</taxon>
    </lineage>
</organism>
<keyword evidence="1 3" id="KW-0808">Transferase</keyword>
<dbReference type="PANTHER" id="PTHR44068:SF11">
    <property type="entry name" value="GERANYL DIPHOSPHATE 2-C-METHYLTRANSFERASE"/>
    <property type="match status" value="1"/>
</dbReference>
<dbReference type="Gene3D" id="3.40.50.150">
    <property type="entry name" value="Vaccinia Virus protein VP39"/>
    <property type="match status" value="1"/>
</dbReference>
<dbReference type="SUPFAM" id="SSF53335">
    <property type="entry name" value="S-adenosyl-L-methionine-dependent methyltransferases"/>
    <property type="match status" value="1"/>
</dbReference>
<dbReference type="GO" id="GO:0008168">
    <property type="term" value="F:methyltransferase activity"/>
    <property type="evidence" value="ECO:0007669"/>
    <property type="project" value="UniProtKB-KW"/>
</dbReference>
<dbReference type="InterPro" id="IPR013216">
    <property type="entry name" value="Methyltransf_11"/>
</dbReference>
<dbReference type="Proteomes" id="UP001592531">
    <property type="component" value="Unassembled WGS sequence"/>
</dbReference>
<dbReference type="RefSeq" id="WP_380536037.1">
    <property type="nucleotide sequence ID" value="NZ_JBHFAB010000008.1"/>
</dbReference>
<keyword evidence="4" id="KW-1185">Reference proteome</keyword>
<proteinExistence type="predicted"/>
<gene>
    <name evidence="3" type="ORF">ACEZDE_13800</name>
</gene>
<evidence type="ECO:0000256" key="1">
    <source>
        <dbReference type="ARBA" id="ARBA00022679"/>
    </source>
</evidence>
<dbReference type="InterPro" id="IPR029063">
    <property type="entry name" value="SAM-dependent_MTases_sf"/>
</dbReference>
<dbReference type="EC" id="2.1.1.-" evidence="3"/>
<evidence type="ECO:0000259" key="2">
    <source>
        <dbReference type="Pfam" id="PF08241"/>
    </source>
</evidence>
<keyword evidence="3" id="KW-0489">Methyltransferase</keyword>
<evidence type="ECO:0000313" key="4">
    <source>
        <dbReference type="Proteomes" id="UP001592531"/>
    </source>
</evidence>